<dbReference type="AlphaFoldDB" id="A0AAD5KLJ6"/>
<protein>
    <submittedName>
        <fullName evidence="2">Uncharacterized protein</fullName>
    </submittedName>
</protein>
<dbReference type="Proteomes" id="UP001209540">
    <property type="component" value="Unassembled WGS sequence"/>
</dbReference>
<feature type="region of interest" description="Disordered" evidence="1">
    <location>
        <begin position="137"/>
        <end position="236"/>
    </location>
</feature>
<comment type="caution">
    <text evidence="2">The sequence shown here is derived from an EMBL/GenBank/DDBJ whole genome shotgun (WGS) entry which is preliminary data.</text>
</comment>
<keyword evidence="3" id="KW-1185">Reference proteome</keyword>
<gene>
    <name evidence="2" type="ORF">BDA99DRAFT_533310</name>
</gene>
<feature type="compositionally biased region" description="Low complexity" evidence="1">
    <location>
        <begin position="159"/>
        <end position="182"/>
    </location>
</feature>
<evidence type="ECO:0000313" key="3">
    <source>
        <dbReference type="Proteomes" id="UP001209540"/>
    </source>
</evidence>
<name>A0AAD5KLJ6_9FUNG</name>
<accession>A0AAD5KLJ6</accession>
<sequence length="532" mass="59247">MDNNKSNSRRTIESRLFRLYIGNGNWVNLTREVTEELREIYEKGKATRYELSPGLFFDILPNDVDCNSKNTDLAYLMRVDLCYNQESNDNNGGGSNSEEETQQRLSKYIKNQLEQQGIIDAFPPTKKSDDKLPRVTALPSHRHLSMVPTPPTSVSRRGANTTSAHTTIIASTSSSSISSRNNNNKEDDLAVARTSSSSTQSPVSSNSKKTTSNKKRKVKRRSSGGKQESSITLQEVPTYKMEMDGLDPLSKDRMVSATIDQELQYHYYSIGQQQHQQIMLSATPSSFRHLSTTPYYTTTDKGLLFRTPSPPMLSDLSLDRHHHSQHHHHHHEVGSIDSAENSHTFYGANNVLSNTDEKPYSLLSLSHEPQNWTRCYSHSRSHLLDNPQSHHEHNTGNGHSIVAAAVAAAAGGSYGYYNQHTHEVDKLQDTQSYQMVASALQHQHDASIHNNTISLSNSSSPQSLLIPPAASSTNKSYSSSSCATATTTSFFPSTNYSTNSQSSCIPQQHQQSDYERPTTGFMIDSEQPSQDD</sequence>
<feature type="compositionally biased region" description="Low complexity" evidence="1">
    <location>
        <begin position="195"/>
        <end position="210"/>
    </location>
</feature>
<reference evidence="2" key="1">
    <citation type="journal article" date="2022" name="IScience">
        <title>Evolution of zygomycete secretomes and the origins of terrestrial fungal ecologies.</title>
        <authorList>
            <person name="Chang Y."/>
            <person name="Wang Y."/>
            <person name="Mondo S."/>
            <person name="Ahrendt S."/>
            <person name="Andreopoulos W."/>
            <person name="Barry K."/>
            <person name="Beard J."/>
            <person name="Benny G.L."/>
            <person name="Blankenship S."/>
            <person name="Bonito G."/>
            <person name="Cuomo C."/>
            <person name="Desiro A."/>
            <person name="Gervers K.A."/>
            <person name="Hundley H."/>
            <person name="Kuo A."/>
            <person name="LaButti K."/>
            <person name="Lang B.F."/>
            <person name="Lipzen A."/>
            <person name="O'Donnell K."/>
            <person name="Pangilinan J."/>
            <person name="Reynolds N."/>
            <person name="Sandor L."/>
            <person name="Smith M.E."/>
            <person name="Tsang A."/>
            <person name="Grigoriev I.V."/>
            <person name="Stajich J.E."/>
            <person name="Spatafora J.W."/>
        </authorList>
    </citation>
    <scope>NUCLEOTIDE SEQUENCE</scope>
    <source>
        <strain evidence="2">RSA 2281</strain>
    </source>
</reference>
<feature type="compositionally biased region" description="Basic residues" evidence="1">
    <location>
        <begin position="211"/>
        <end position="223"/>
    </location>
</feature>
<dbReference type="EMBL" id="JAIXMP010000004">
    <property type="protein sequence ID" value="KAI9274693.1"/>
    <property type="molecule type" value="Genomic_DNA"/>
</dbReference>
<proteinExistence type="predicted"/>
<evidence type="ECO:0000313" key="2">
    <source>
        <dbReference type="EMBL" id="KAI9274693.1"/>
    </source>
</evidence>
<feature type="region of interest" description="Disordered" evidence="1">
    <location>
        <begin position="496"/>
        <end position="532"/>
    </location>
</feature>
<evidence type="ECO:0000256" key="1">
    <source>
        <dbReference type="SAM" id="MobiDB-lite"/>
    </source>
</evidence>
<reference evidence="2" key="2">
    <citation type="submission" date="2023-02" db="EMBL/GenBank/DDBJ databases">
        <authorList>
            <consortium name="DOE Joint Genome Institute"/>
            <person name="Mondo S.J."/>
            <person name="Chang Y."/>
            <person name="Wang Y."/>
            <person name="Ahrendt S."/>
            <person name="Andreopoulos W."/>
            <person name="Barry K."/>
            <person name="Beard J."/>
            <person name="Benny G.L."/>
            <person name="Blankenship S."/>
            <person name="Bonito G."/>
            <person name="Cuomo C."/>
            <person name="Desiro A."/>
            <person name="Gervers K.A."/>
            <person name="Hundley H."/>
            <person name="Kuo A."/>
            <person name="LaButti K."/>
            <person name="Lang B.F."/>
            <person name="Lipzen A."/>
            <person name="O'Donnell K."/>
            <person name="Pangilinan J."/>
            <person name="Reynolds N."/>
            <person name="Sandor L."/>
            <person name="Smith M.W."/>
            <person name="Tsang A."/>
            <person name="Grigoriev I.V."/>
            <person name="Stajich J.E."/>
            <person name="Spatafora J.W."/>
        </authorList>
    </citation>
    <scope>NUCLEOTIDE SEQUENCE</scope>
    <source>
        <strain evidence="2">RSA 2281</strain>
    </source>
</reference>
<feature type="region of interest" description="Disordered" evidence="1">
    <location>
        <begin position="451"/>
        <end position="480"/>
    </location>
</feature>
<feature type="compositionally biased region" description="Polar residues" evidence="1">
    <location>
        <begin position="496"/>
        <end position="511"/>
    </location>
</feature>
<organism evidence="2 3">
    <name type="scientific">Phascolomyces articulosus</name>
    <dbReference type="NCBI Taxonomy" id="60185"/>
    <lineage>
        <taxon>Eukaryota</taxon>
        <taxon>Fungi</taxon>
        <taxon>Fungi incertae sedis</taxon>
        <taxon>Mucoromycota</taxon>
        <taxon>Mucoromycotina</taxon>
        <taxon>Mucoromycetes</taxon>
        <taxon>Mucorales</taxon>
        <taxon>Lichtheimiaceae</taxon>
        <taxon>Phascolomyces</taxon>
    </lineage>
</organism>